<proteinExistence type="predicted"/>
<keyword evidence="1" id="KW-0812">Transmembrane</keyword>
<sequence>MDCEEFLQDYSDYFDWRLEEHSLCEYRLHLSNCPSCHEYDRVMRSGLHLIKNLEAPHSHPDITSRVQEKIAALNRRLGQRTGELGRALAVAGLTAVAVLLITSLPVFQPSGGTVELPPVVVDRRLQAVPSVFGPAPRFRSSSSVMRMPAMPEPVFLVTPQDRASLFGTPLVDVTAEREPASPVTQ</sequence>
<dbReference type="EMBL" id="JAACAK010000083">
    <property type="protein sequence ID" value="NIR75503.1"/>
    <property type="molecule type" value="Genomic_DNA"/>
</dbReference>
<comment type="caution">
    <text evidence="2">The sequence shown here is derived from an EMBL/GenBank/DDBJ whole genome shotgun (WGS) entry which is preliminary data.</text>
</comment>
<reference evidence="2 3" key="1">
    <citation type="submission" date="2020-01" db="EMBL/GenBank/DDBJ databases">
        <title>Genomes assembled from Gulf of Kutch pelagic sediment metagenomes.</title>
        <authorList>
            <person name="Chandrashekar M."/>
            <person name="Mahajan M.S."/>
            <person name="Dave K.J."/>
            <person name="Vatsa P."/>
            <person name="Nathani N.M."/>
        </authorList>
    </citation>
    <scope>NUCLEOTIDE SEQUENCE [LARGE SCALE GENOMIC DNA]</scope>
    <source>
        <strain evidence="2">KS3-K002</strain>
    </source>
</reference>
<dbReference type="Proteomes" id="UP000702544">
    <property type="component" value="Unassembled WGS sequence"/>
</dbReference>
<evidence type="ECO:0000313" key="3">
    <source>
        <dbReference type="Proteomes" id="UP000702544"/>
    </source>
</evidence>
<dbReference type="AlphaFoldDB" id="A0AAE4Z897"/>
<evidence type="ECO:0000256" key="1">
    <source>
        <dbReference type="SAM" id="Phobius"/>
    </source>
</evidence>
<protein>
    <recommendedName>
        <fullName evidence="4">Zinc-finger domain-containing protein</fullName>
    </recommendedName>
</protein>
<keyword evidence="1" id="KW-1133">Transmembrane helix</keyword>
<keyword evidence="1" id="KW-0472">Membrane</keyword>
<organism evidence="2 3">
    <name type="scientific">Candidatus Kutchimonas denitrificans</name>
    <dbReference type="NCBI Taxonomy" id="3056748"/>
    <lineage>
        <taxon>Bacteria</taxon>
        <taxon>Pseudomonadati</taxon>
        <taxon>Gemmatimonadota</taxon>
        <taxon>Gemmatimonadia</taxon>
        <taxon>Candidatus Palauibacterales</taxon>
        <taxon>Candidatus Palauibacteraceae</taxon>
        <taxon>Candidatus Kutchimonas</taxon>
    </lineage>
</organism>
<gene>
    <name evidence="2" type="ORF">GWO12_10420</name>
</gene>
<evidence type="ECO:0008006" key="4">
    <source>
        <dbReference type="Google" id="ProtNLM"/>
    </source>
</evidence>
<feature type="transmembrane region" description="Helical" evidence="1">
    <location>
        <begin position="84"/>
        <end position="107"/>
    </location>
</feature>
<accession>A0AAE4Z897</accession>
<evidence type="ECO:0000313" key="2">
    <source>
        <dbReference type="EMBL" id="NIR75503.1"/>
    </source>
</evidence>
<name>A0AAE4Z897_9BACT</name>